<feature type="domain" description="Plant bHLH transcription factor ACT-like" evidence="5">
    <location>
        <begin position="138"/>
        <end position="218"/>
    </location>
</feature>
<dbReference type="InterPro" id="IPR054502">
    <property type="entry name" value="bHLH-TF_ACT-like_plant"/>
</dbReference>
<organism evidence="6">
    <name type="scientific">Opuntia streptacantha</name>
    <name type="common">Prickly pear cactus</name>
    <name type="synonym">Opuntia cardona</name>
    <dbReference type="NCBI Taxonomy" id="393608"/>
    <lineage>
        <taxon>Eukaryota</taxon>
        <taxon>Viridiplantae</taxon>
        <taxon>Streptophyta</taxon>
        <taxon>Embryophyta</taxon>
        <taxon>Tracheophyta</taxon>
        <taxon>Spermatophyta</taxon>
        <taxon>Magnoliopsida</taxon>
        <taxon>eudicotyledons</taxon>
        <taxon>Gunneridae</taxon>
        <taxon>Pentapetalae</taxon>
        <taxon>Caryophyllales</taxon>
        <taxon>Cactineae</taxon>
        <taxon>Cactaceae</taxon>
        <taxon>Opuntioideae</taxon>
        <taxon>Opuntia</taxon>
    </lineage>
</organism>
<evidence type="ECO:0000256" key="2">
    <source>
        <dbReference type="ARBA" id="ARBA00023242"/>
    </source>
</evidence>
<evidence type="ECO:0000313" key="6">
    <source>
        <dbReference type="EMBL" id="MBA4618460.1"/>
    </source>
</evidence>
<protein>
    <recommendedName>
        <fullName evidence="5">Plant bHLH transcription factor ACT-like domain-containing protein</fullName>
    </recommendedName>
</protein>
<dbReference type="InterPro" id="IPR051358">
    <property type="entry name" value="TF_AMS/ICE1/BHLH6-like"/>
</dbReference>
<accession>A0A7C9CI03</accession>
<reference evidence="6" key="1">
    <citation type="journal article" date="2013" name="J. Plant Res.">
        <title>Effect of fungi and light on seed germination of three Opuntia species from semiarid lands of central Mexico.</title>
        <authorList>
            <person name="Delgado-Sanchez P."/>
            <person name="Jimenez-Bremont J.F."/>
            <person name="Guerrero-Gonzalez Mde L."/>
            <person name="Flores J."/>
        </authorList>
    </citation>
    <scope>NUCLEOTIDE SEQUENCE</scope>
    <source>
        <tissue evidence="6">Cladode</tissue>
    </source>
</reference>
<feature type="region of interest" description="Disordered" evidence="4">
    <location>
        <begin position="25"/>
        <end position="71"/>
    </location>
</feature>
<dbReference type="AlphaFoldDB" id="A0A7C9CI03"/>
<dbReference type="GO" id="GO:0005634">
    <property type="term" value="C:nucleus"/>
    <property type="evidence" value="ECO:0007669"/>
    <property type="project" value="UniProtKB-SubCell"/>
</dbReference>
<evidence type="ECO:0000256" key="4">
    <source>
        <dbReference type="SAM" id="MobiDB-lite"/>
    </source>
</evidence>
<dbReference type="GO" id="GO:0043565">
    <property type="term" value="F:sequence-specific DNA binding"/>
    <property type="evidence" value="ECO:0007669"/>
    <property type="project" value="TreeGrafter"/>
</dbReference>
<reference evidence="6" key="2">
    <citation type="submission" date="2020-07" db="EMBL/GenBank/DDBJ databases">
        <authorList>
            <person name="Vera ALvarez R."/>
            <person name="Arias-Moreno D.M."/>
            <person name="Jimenez-Jacinto V."/>
            <person name="Jimenez-Bremont J.F."/>
            <person name="Swaminathan K."/>
            <person name="Moose S.P."/>
            <person name="Guerrero-Gonzalez M.L."/>
            <person name="Marino-Ramirez L."/>
            <person name="Landsman D."/>
            <person name="Rodriguez-Kessler M."/>
            <person name="Delgado-Sanchez P."/>
        </authorList>
    </citation>
    <scope>NUCLEOTIDE SEQUENCE</scope>
    <source>
        <tissue evidence="6">Cladode</tissue>
    </source>
</reference>
<proteinExistence type="predicted"/>
<keyword evidence="2" id="KW-0539">Nucleus</keyword>
<sequence length="230" mass="26077">MRAHHHHYHHLSLLHLKQMWPPYHRAEGKRKRRKNKSESATTLLIRERERTKQQKSLRESSMVSRDNKQHSISPVLHEKLQLLRSITHSTSVNESSIILDASKYIEELKEKLETLNQDITASSCNSRSSNTHDSLPTVTVETLEKGFLINVISEKSCPGLLVSVLEAFEQLNLNVAEATASCTDSFTFEAISTTDHGEEQGGGNVNAQVVRQAVLRAMRRWSRSTANQDD</sequence>
<evidence type="ECO:0000256" key="3">
    <source>
        <dbReference type="SAM" id="Coils"/>
    </source>
</evidence>
<dbReference type="EMBL" id="GISG01020891">
    <property type="protein sequence ID" value="MBA4618460.1"/>
    <property type="molecule type" value="Transcribed_RNA"/>
</dbReference>
<feature type="compositionally biased region" description="Basic and acidic residues" evidence="4">
    <location>
        <begin position="45"/>
        <end position="58"/>
    </location>
</feature>
<dbReference type="PANTHER" id="PTHR31945">
    <property type="entry name" value="TRANSCRIPTION FACTOR SCREAM2-RELATED"/>
    <property type="match status" value="1"/>
</dbReference>
<comment type="subcellular location">
    <subcellularLocation>
        <location evidence="1">Nucleus</location>
    </subcellularLocation>
</comment>
<dbReference type="GO" id="GO:0003700">
    <property type="term" value="F:DNA-binding transcription factor activity"/>
    <property type="evidence" value="ECO:0007669"/>
    <property type="project" value="TreeGrafter"/>
</dbReference>
<keyword evidence="3" id="KW-0175">Coiled coil</keyword>
<evidence type="ECO:0000256" key="1">
    <source>
        <dbReference type="ARBA" id="ARBA00004123"/>
    </source>
</evidence>
<feature type="coiled-coil region" evidence="3">
    <location>
        <begin position="98"/>
        <end position="125"/>
    </location>
</feature>
<name>A0A7C9CI03_OPUST</name>
<dbReference type="Pfam" id="PF22754">
    <property type="entry name" value="bHLH-TF_ACT-like_plant"/>
    <property type="match status" value="1"/>
</dbReference>
<dbReference type="PANTHER" id="PTHR31945:SF5">
    <property type="entry name" value="TRANSCRIPTION FACTOR SCREAM-LIKE PROTEIN"/>
    <property type="match status" value="1"/>
</dbReference>
<evidence type="ECO:0000259" key="5">
    <source>
        <dbReference type="Pfam" id="PF22754"/>
    </source>
</evidence>